<keyword evidence="2" id="KW-1185">Reference proteome</keyword>
<organism evidence="1 2">
    <name type="scientific">Actinophytocola oryzae</name>
    <dbReference type="NCBI Taxonomy" id="502181"/>
    <lineage>
        <taxon>Bacteria</taxon>
        <taxon>Bacillati</taxon>
        <taxon>Actinomycetota</taxon>
        <taxon>Actinomycetes</taxon>
        <taxon>Pseudonocardiales</taxon>
        <taxon>Pseudonocardiaceae</taxon>
    </lineage>
</organism>
<dbReference type="Proteomes" id="UP000294927">
    <property type="component" value="Unassembled WGS sequence"/>
</dbReference>
<protein>
    <recommendedName>
        <fullName evidence="3">Excreted virulence factor EspC (Type VII ESX diderm)</fullName>
    </recommendedName>
</protein>
<gene>
    <name evidence="1" type="ORF">CLV71_10973</name>
</gene>
<proteinExistence type="predicted"/>
<comment type="caution">
    <text evidence="1">The sequence shown here is derived from an EMBL/GenBank/DDBJ whole genome shotgun (WGS) entry which is preliminary data.</text>
</comment>
<evidence type="ECO:0008006" key="3">
    <source>
        <dbReference type="Google" id="ProtNLM"/>
    </source>
</evidence>
<name>A0A4R7VFN2_9PSEU</name>
<dbReference type="EMBL" id="SOCP01000009">
    <property type="protein sequence ID" value="TDV47838.1"/>
    <property type="molecule type" value="Genomic_DNA"/>
</dbReference>
<evidence type="ECO:0000313" key="2">
    <source>
        <dbReference type="Proteomes" id="UP000294927"/>
    </source>
</evidence>
<evidence type="ECO:0000313" key="1">
    <source>
        <dbReference type="EMBL" id="TDV47838.1"/>
    </source>
</evidence>
<reference evidence="1 2" key="1">
    <citation type="submission" date="2019-03" db="EMBL/GenBank/DDBJ databases">
        <title>Genomic Encyclopedia of Archaeal and Bacterial Type Strains, Phase II (KMG-II): from individual species to whole genera.</title>
        <authorList>
            <person name="Goeker M."/>
        </authorList>
    </citation>
    <scope>NUCLEOTIDE SEQUENCE [LARGE SCALE GENOMIC DNA]</scope>
    <source>
        <strain evidence="1 2">DSM 45499</strain>
    </source>
</reference>
<dbReference type="AlphaFoldDB" id="A0A4R7VFN2"/>
<dbReference type="RefSeq" id="WP_133905135.1">
    <property type="nucleotide sequence ID" value="NZ_SOCP01000009.1"/>
</dbReference>
<sequence length="105" mass="11166">MTVEIDVRELRAHQGRVADVADRIDAAHRAAGAPVGRDAFGIFGYFLAIECADAAAEGLDMLGAAHEAADDHRVRVGVWAGDVDANESDITDMFSTSPELRDAGR</sequence>
<accession>A0A4R7VFN2</accession>